<protein>
    <submittedName>
        <fullName evidence="3">Tetratricopeptide repeat protein</fullName>
    </submittedName>
</protein>
<keyword evidence="4" id="KW-1185">Reference proteome</keyword>
<keyword evidence="1" id="KW-0802">TPR repeat</keyword>
<gene>
    <name evidence="3" type="ORF">HCG48_00530</name>
</gene>
<dbReference type="Gene3D" id="1.25.40.10">
    <property type="entry name" value="Tetratricopeptide repeat domain"/>
    <property type="match status" value="3"/>
</dbReference>
<dbReference type="PANTHER" id="PTHR12558">
    <property type="entry name" value="CELL DIVISION CYCLE 16,23,27"/>
    <property type="match status" value="1"/>
</dbReference>
<dbReference type="AlphaFoldDB" id="A0A6H1TRN9"/>
<proteinExistence type="predicted"/>
<feature type="region of interest" description="Disordered" evidence="2">
    <location>
        <begin position="1"/>
        <end position="22"/>
    </location>
</feature>
<dbReference type="SUPFAM" id="SSF48452">
    <property type="entry name" value="TPR-like"/>
    <property type="match status" value="3"/>
</dbReference>
<dbReference type="Pfam" id="PF13174">
    <property type="entry name" value="TPR_6"/>
    <property type="match status" value="2"/>
</dbReference>
<dbReference type="PANTHER" id="PTHR12558:SF13">
    <property type="entry name" value="CELL DIVISION CYCLE PROTEIN 27 HOMOLOG"/>
    <property type="match status" value="1"/>
</dbReference>
<evidence type="ECO:0000313" key="4">
    <source>
        <dbReference type="Proteomes" id="UP000500857"/>
    </source>
</evidence>
<dbReference type="RefSeq" id="WP_168567419.1">
    <property type="nucleotide sequence ID" value="NZ_CP051167.1"/>
</dbReference>
<organism evidence="3 4">
    <name type="scientific">Oxynema aestuarii AP17</name>
    <dbReference type="NCBI Taxonomy" id="2064643"/>
    <lineage>
        <taxon>Bacteria</taxon>
        <taxon>Bacillati</taxon>
        <taxon>Cyanobacteriota</taxon>
        <taxon>Cyanophyceae</taxon>
        <taxon>Oscillatoriophycideae</taxon>
        <taxon>Oscillatoriales</taxon>
        <taxon>Oscillatoriaceae</taxon>
        <taxon>Oxynema</taxon>
        <taxon>Oxynema aestuarii</taxon>
    </lineage>
</organism>
<sequence>MAKKNKAKKLPSSGGKGFGSSASQLKTGLLQVEKSLKHDNYDKAESLLDELKEKYPNSIDVLKSYLEYYTKINDYLNQEEICEQILEIDPNSQSVLLHLANSYLYNSRAVAALSTLRTYLEKYPQANKAPEIKNNIAKIEQELAGWIADSGLSGEPRAEEILTLQDKGQSLIERGHYPRGRELFEEILQICPTYVRALNHLAQSYYREENSEAALATAREAIALDPNNFHAQGNITQFLYLQGKVEEAQTELNKLLKMESEHPEFLLKVVETLSYFGDNKTILEIADRLKAEGSFYDREQPMFYHLVAVAALREGRETEARQYWQKSLDLSPHNELVSSNLRDANRPMSDRHAPWPFPISNWICRKAVDDLTSLIQGRDLDDETTKAEIAQSYFQQHPEIEKIVPILLDRGSPEAREFAMMSISMLQTPNLLERLREFVFSDRGPDRMRLNGSQILIDRQILKHRQSVRLWIQGKWQEIILQSLTIDYEPRISHEPHIQELLEKAVLALKNNQGVKGEKLLKQALQYAPDAPDILYNLAGSYQLQDRGEEAEKLIREIYQNHPDYLMGRLGLANLELLKNRIKEAKALLEPILEVEEFHIFEYTTYCQISINLALQEKDLTAAKSCLKMWRDVDDNNPKIDSYQKRIDLYEELAELMEEEDDLDAEEIFLNRIEQGSLFQDD</sequence>
<dbReference type="KEGG" id="oxy:HCG48_00530"/>
<dbReference type="Proteomes" id="UP000500857">
    <property type="component" value="Chromosome"/>
</dbReference>
<dbReference type="InterPro" id="IPR019734">
    <property type="entry name" value="TPR_rpt"/>
</dbReference>
<dbReference type="Pfam" id="PF14559">
    <property type="entry name" value="TPR_19"/>
    <property type="match status" value="2"/>
</dbReference>
<reference evidence="3 4" key="1">
    <citation type="submission" date="2020-04" db="EMBL/GenBank/DDBJ databases">
        <authorList>
            <person name="Basu S."/>
            <person name="Maruthanayagam V."/>
            <person name="Chakraborty S."/>
            <person name="Pramanik A."/>
            <person name="Mukherjee J."/>
            <person name="Brink B."/>
        </authorList>
    </citation>
    <scope>NUCLEOTIDE SEQUENCE [LARGE SCALE GENOMIC DNA]</scope>
    <source>
        <strain evidence="3 4">AP17</strain>
    </source>
</reference>
<accession>A0A6H1TRN9</accession>
<evidence type="ECO:0000256" key="1">
    <source>
        <dbReference type="PROSITE-ProRule" id="PRU00339"/>
    </source>
</evidence>
<dbReference type="InterPro" id="IPR011990">
    <property type="entry name" value="TPR-like_helical_dom_sf"/>
</dbReference>
<dbReference type="SMART" id="SM00028">
    <property type="entry name" value="TPR"/>
    <property type="match status" value="7"/>
</dbReference>
<feature type="repeat" description="TPR" evidence="1">
    <location>
        <begin position="195"/>
        <end position="228"/>
    </location>
</feature>
<dbReference type="PROSITE" id="PS50005">
    <property type="entry name" value="TPR"/>
    <property type="match status" value="2"/>
</dbReference>
<feature type="repeat" description="TPR" evidence="1">
    <location>
        <begin position="301"/>
        <end position="334"/>
    </location>
</feature>
<name>A0A6H1TRN9_9CYAN</name>
<evidence type="ECO:0000256" key="2">
    <source>
        <dbReference type="SAM" id="MobiDB-lite"/>
    </source>
</evidence>
<evidence type="ECO:0000313" key="3">
    <source>
        <dbReference type="EMBL" id="QIZ69262.1"/>
    </source>
</evidence>
<dbReference type="EMBL" id="CP051167">
    <property type="protein sequence ID" value="QIZ69262.1"/>
    <property type="molecule type" value="Genomic_DNA"/>
</dbReference>